<dbReference type="AlphaFoldDB" id="A0A2I1PCJ8"/>
<organism evidence="1 2">
    <name type="scientific">Kytococcus schroeteri</name>
    <dbReference type="NCBI Taxonomy" id="138300"/>
    <lineage>
        <taxon>Bacteria</taxon>
        <taxon>Bacillati</taxon>
        <taxon>Actinomycetota</taxon>
        <taxon>Actinomycetes</taxon>
        <taxon>Micrococcales</taxon>
        <taxon>Kytococcaceae</taxon>
        <taxon>Kytococcus</taxon>
    </lineage>
</organism>
<accession>A0A2I1PCJ8</accession>
<comment type="caution">
    <text evidence="1">The sequence shown here is derived from an EMBL/GenBank/DDBJ whole genome shotgun (WGS) entry which is preliminary data.</text>
</comment>
<dbReference type="Proteomes" id="UP000234206">
    <property type="component" value="Unassembled WGS sequence"/>
</dbReference>
<sequence>MHTGAGYTGSASTNPSFRADTAYWGADADARNAGTHYTIRIGRLDLRNAAPEGATGFKIVDDPATAIIRTLNGVEGQATVTGYAVNTVQLLTAPVNTDMYIQTTIPWVEATGTGGREDGNKLASLSVPLNIQFTQGLEPIVDPTTGAACPPVTVYANYCYDGDTGYYLSATGLENGLQGFSFSEGPANTCGPLTTTSYPDIVTPNDAGWTYTASAYVEPVPADWPGAPTPGAIDGTVFTARLGRLDFSGVAPAGATGFRIRHMDDAVVRTLSGTEGTADVRGFSANDVMPIGAPSGVDAYLHTTIPYSWTSVDANRLASASIPVTIEFYNGLTLTSTDSDIWLNYCYNVGRAKAEASGLIAPFVSSASPVDPCA</sequence>
<reference evidence="1 2" key="1">
    <citation type="submission" date="2017-12" db="EMBL/GenBank/DDBJ databases">
        <title>Phylogenetic diversity of female urinary microbiome.</title>
        <authorList>
            <person name="Thomas-White K."/>
            <person name="Wolfe A.J."/>
        </authorList>
    </citation>
    <scope>NUCLEOTIDE SEQUENCE [LARGE SCALE GENOMIC DNA]</scope>
    <source>
        <strain evidence="1 2">UMB1298</strain>
    </source>
</reference>
<keyword evidence="2" id="KW-1185">Reference proteome</keyword>
<gene>
    <name evidence="1" type="ORF">CYJ76_03385</name>
</gene>
<protein>
    <submittedName>
        <fullName evidence="1">Uncharacterized protein</fullName>
    </submittedName>
</protein>
<name>A0A2I1PCJ8_9MICO</name>
<evidence type="ECO:0000313" key="1">
    <source>
        <dbReference type="EMBL" id="PKZ42346.1"/>
    </source>
</evidence>
<evidence type="ECO:0000313" key="2">
    <source>
        <dbReference type="Proteomes" id="UP000234206"/>
    </source>
</evidence>
<dbReference type="EMBL" id="PKIZ01000004">
    <property type="protein sequence ID" value="PKZ42346.1"/>
    <property type="molecule type" value="Genomic_DNA"/>
</dbReference>
<proteinExistence type="predicted"/>